<dbReference type="Pfam" id="PF07707">
    <property type="entry name" value="BACK"/>
    <property type="match status" value="1"/>
</dbReference>
<evidence type="ECO:0000313" key="2">
    <source>
        <dbReference type="EMBL" id="EXX71746.1"/>
    </source>
</evidence>
<keyword evidence="3" id="KW-1185">Reference proteome</keyword>
<dbReference type="SUPFAM" id="SSF54695">
    <property type="entry name" value="POZ domain"/>
    <property type="match status" value="1"/>
</dbReference>
<evidence type="ECO:0000313" key="3">
    <source>
        <dbReference type="Proteomes" id="UP000022910"/>
    </source>
</evidence>
<dbReference type="CDD" id="cd18186">
    <property type="entry name" value="BTB_POZ_ZBTB_KLHL-like"/>
    <property type="match status" value="1"/>
</dbReference>
<dbReference type="InterPro" id="IPR011333">
    <property type="entry name" value="SKP1/BTB/POZ_sf"/>
</dbReference>
<dbReference type="PROSITE" id="PS50097">
    <property type="entry name" value="BTB"/>
    <property type="match status" value="1"/>
</dbReference>
<accession>A0A015LGL8</accession>
<comment type="caution">
    <text evidence="2">The sequence shown here is derived from an EMBL/GenBank/DDBJ whole genome shotgun (WGS) entry which is preliminary data.</text>
</comment>
<dbReference type="Gene3D" id="3.30.710.10">
    <property type="entry name" value="Potassium Channel Kv1.1, Chain A"/>
    <property type="match status" value="1"/>
</dbReference>
<dbReference type="SMART" id="SM00875">
    <property type="entry name" value="BACK"/>
    <property type="match status" value="1"/>
</dbReference>
<dbReference type="PANTHER" id="PTHR24410">
    <property type="entry name" value="HL07962P-RELATED"/>
    <property type="match status" value="1"/>
</dbReference>
<dbReference type="Gene3D" id="1.25.40.420">
    <property type="match status" value="1"/>
</dbReference>
<dbReference type="STRING" id="1432141.A0A015LGL8"/>
<protein>
    <recommendedName>
        <fullName evidence="1">BTB domain-containing protein</fullName>
    </recommendedName>
</protein>
<gene>
    <name evidence="2" type="ORF">RirG_075720</name>
</gene>
<proteinExistence type="predicted"/>
<dbReference type="AlphaFoldDB" id="A0A015LGL8"/>
<dbReference type="Pfam" id="PF00651">
    <property type="entry name" value="BTB"/>
    <property type="match status" value="1"/>
</dbReference>
<feature type="domain" description="BTB" evidence="1">
    <location>
        <begin position="23"/>
        <end position="96"/>
    </location>
</feature>
<dbReference type="Proteomes" id="UP000022910">
    <property type="component" value="Unassembled WGS sequence"/>
</dbReference>
<sequence length="298" mass="35524">MSYNFESGLSEALEQLLKIESYYDVIIHVGKEPNFKEFRAHSNILCCRSEYFNKILSTENIEKKEGKYMIKKPNISPQVFDIILKYIYTDQINIANKNGTELLDLMIIFDELMLKKLTKFTEKFIIKNQQRFLQNDPVGILRIISYCKALVNLQELCLDKICSGPEILFNSDKFTQLSAPLLEIILKRDDLNLNEIEIWENLIKWGLAQEQVLNQDVSKWNKDYFNIFRRILYKFIPLIRFYEISSEDYFNKVKPYEKVLSKELRNDITKFYMVPGYKPPYTPRNSNRSWDRLERLID</sequence>
<dbReference type="InterPro" id="IPR011705">
    <property type="entry name" value="BACK"/>
</dbReference>
<dbReference type="HOGENOM" id="CLU_021542_2_2_1"/>
<reference evidence="2 3" key="1">
    <citation type="submission" date="2014-02" db="EMBL/GenBank/DDBJ databases">
        <title>Single nucleus genome sequencing reveals high similarity among nuclei of an endomycorrhizal fungus.</title>
        <authorList>
            <person name="Lin K."/>
            <person name="Geurts R."/>
            <person name="Zhang Z."/>
            <person name="Limpens E."/>
            <person name="Saunders D.G."/>
            <person name="Mu D."/>
            <person name="Pang E."/>
            <person name="Cao H."/>
            <person name="Cha H."/>
            <person name="Lin T."/>
            <person name="Zhou Q."/>
            <person name="Shang Y."/>
            <person name="Li Y."/>
            <person name="Ivanov S."/>
            <person name="Sharma T."/>
            <person name="Velzen R.V."/>
            <person name="Ruijter N.D."/>
            <person name="Aanen D.K."/>
            <person name="Win J."/>
            <person name="Kamoun S."/>
            <person name="Bisseling T."/>
            <person name="Huang S."/>
        </authorList>
    </citation>
    <scope>NUCLEOTIDE SEQUENCE [LARGE SCALE GENOMIC DNA]</scope>
    <source>
        <strain evidence="3">DAOM197198w</strain>
    </source>
</reference>
<dbReference type="SMART" id="SM00225">
    <property type="entry name" value="BTB"/>
    <property type="match status" value="1"/>
</dbReference>
<name>A0A015LGL8_RHIIW</name>
<dbReference type="InterPro" id="IPR051481">
    <property type="entry name" value="BTB-POZ/Galectin-3-binding"/>
</dbReference>
<dbReference type="EMBL" id="JEMT01015937">
    <property type="protein sequence ID" value="EXX71746.1"/>
    <property type="molecule type" value="Genomic_DNA"/>
</dbReference>
<organism evidence="2 3">
    <name type="scientific">Rhizophagus irregularis (strain DAOM 197198w)</name>
    <name type="common">Glomus intraradices</name>
    <dbReference type="NCBI Taxonomy" id="1432141"/>
    <lineage>
        <taxon>Eukaryota</taxon>
        <taxon>Fungi</taxon>
        <taxon>Fungi incertae sedis</taxon>
        <taxon>Mucoromycota</taxon>
        <taxon>Glomeromycotina</taxon>
        <taxon>Glomeromycetes</taxon>
        <taxon>Glomerales</taxon>
        <taxon>Glomeraceae</taxon>
        <taxon>Rhizophagus</taxon>
    </lineage>
</organism>
<evidence type="ECO:0000259" key="1">
    <source>
        <dbReference type="PROSITE" id="PS50097"/>
    </source>
</evidence>
<dbReference type="InterPro" id="IPR000210">
    <property type="entry name" value="BTB/POZ_dom"/>
</dbReference>
<dbReference type="PANTHER" id="PTHR24410:SF23">
    <property type="entry name" value="BTB DOMAIN-CONTAINING PROTEIN-RELATED"/>
    <property type="match status" value="1"/>
</dbReference>